<dbReference type="Pfam" id="PF14237">
    <property type="entry name" value="GYF_2"/>
    <property type="match status" value="1"/>
</dbReference>
<evidence type="ECO:0000259" key="2">
    <source>
        <dbReference type="Pfam" id="PF14237"/>
    </source>
</evidence>
<sequence>MTRQSCIAGWSTIGHIVSRDYIPYSREYGVEARATSNTFTGTRNTKVTEELSAPPPLPDLGAATQPGPNEWHYVVNGARRGPTTATTIKDLLDKKEIETDTQVWRKGMPEWKPLRESDLGELVASEPPAISSSTSATATSGRWPSYQLSWG</sequence>
<comment type="caution">
    <text evidence="3">The sequence shown here is derived from an EMBL/GenBank/DDBJ whole genome shotgun (WGS) entry which is preliminary data.</text>
</comment>
<feature type="region of interest" description="Disordered" evidence="1">
    <location>
        <begin position="126"/>
        <end position="151"/>
    </location>
</feature>
<keyword evidence="4" id="KW-1185">Reference proteome</keyword>
<reference evidence="3 4" key="1">
    <citation type="submission" date="2019-08" db="EMBL/GenBank/DDBJ databases">
        <title>Bradyrhizobium hipponensis sp. nov., a rhizobium isolated from a Lupinus angustifolius root nodule in Tunisia.</title>
        <authorList>
            <person name="Off K."/>
            <person name="Rejili M."/>
            <person name="Mars M."/>
            <person name="Brachmann A."/>
            <person name="Marin M."/>
        </authorList>
    </citation>
    <scope>NUCLEOTIDE SEQUENCE [LARGE SCALE GENOMIC DNA]</scope>
    <source>
        <strain evidence="3 4">CTAW71</strain>
    </source>
</reference>
<dbReference type="AlphaFoldDB" id="A0A5D3L046"/>
<protein>
    <submittedName>
        <fullName evidence="3">DUF4339 domain-containing protein</fullName>
    </submittedName>
</protein>
<dbReference type="Proteomes" id="UP000324758">
    <property type="component" value="Unassembled WGS sequence"/>
</dbReference>
<feature type="region of interest" description="Disordered" evidence="1">
    <location>
        <begin position="48"/>
        <end position="69"/>
    </location>
</feature>
<evidence type="ECO:0000256" key="1">
    <source>
        <dbReference type="SAM" id="MobiDB-lite"/>
    </source>
</evidence>
<evidence type="ECO:0000313" key="4">
    <source>
        <dbReference type="Proteomes" id="UP000324758"/>
    </source>
</evidence>
<evidence type="ECO:0000313" key="3">
    <source>
        <dbReference type="EMBL" id="TYL99216.1"/>
    </source>
</evidence>
<dbReference type="OrthoDB" id="9155572at2"/>
<name>A0A5D3L046_9BRAD</name>
<dbReference type="RefSeq" id="WP_148770844.1">
    <property type="nucleotide sequence ID" value="NZ_VSSS01000008.1"/>
</dbReference>
<feature type="domain" description="GYF" evidence="2">
    <location>
        <begin position="71"/>
        <end position="116"/>
    </location>
</feature>
<feature type="compositionally biased region" description="Low complexity" evidence="1">
    <location>
        <begin position="129"/>
        <end position="140"/>
    </location>
</feature>
<dbReference type="EMBL" id="VSSS01000008">
    <property type="protein sequence ID" value="TYL99216.1"/>
    <property type="molecule type" value="Genomic_DNA"/>
</dbReference>
<organism evidence="3 4">
    <name type="scientific">Bradyrhizobium rifense</name>
    <dbReference type="NCBI Taxonomy" id="515499"/>
    <lineage>
        <taxon>Bacteria</taxon>
        <taxon>Pseudomonadati</taxon>
        <taxon>Pseudomonadota</taxon>
        <taxon>Alphaproteobacteria</taxon>
        <taxon>Hyphomicrobiales</taxon>
        <taxon>Nitrobacteraceae</taxon>
        <taxon>Bradyrhizobium</taxon>
    </lineage>
</organism>
<proteinExistence type="predicted"/>
<gene>
    <name evidence="3" type="ORF">FXB40_03690</name>
</gene>
<dbReference type="InterPro" id="IPR025640">
    <property type="entry name" value="GYF_2"/>
</dbReference>
<accession>A0A5D3L046</accession>